<sequence length="103" mass="11293">MKLPFTAHADYPWRVTSSVRCVLLMLSGRAVSVGDSIDGIGGGNHRRRSLYLWAHTGTKTKSILNQHYIDTGAVLRKSDANAGEGGQLKSDQIIYALKITLEH</sequence>
<keyword evidence="1" id="KW-0614">Plasmid</keyword>
<dbReference type="AlphaFoldDB" id="A0A482ET88"/>
<reference evidence="1" key="1">
    <citation type="submission" date="2019-01" db="EMBL/GenBank/DDBJ databases">
        <title>Salmonella strain 1423 plasmid sequences.</title>
        <authorList>
            <person name="Chen K."/>
            <person name="Chen S."/>
        </authorList>
    </citation>
    <scope>NUCLEOTIDE SEQUENCE</scope>
    <source>
        <strain evidence="1">Sa1423</strain>
        <plasmid evidence="1">pSa1423-90k</plasmid>
    </source>
</reference>
<protein>
    <submittedName>
        <fullName evidence="1">Uncharacterized protein</fullName>
    </submittedName>
</protein>
<geneLocation type="plasmid" evidence="1">
    <name>pSa1423-90k</name>
</geneLocation>
<organism evidence="1">
    <name type="scientific">Salmonella sp</name>
    <dbReference type="NCBI Taxonomy" id="599"/>
    <lineage>
        <taxon>Bacteria</taxon>
        <taxon>Pseudomonadati</taxon>
        <taxon>Pseudomonadota</taxon>
        <taxon>Gammaproteobacteria</taxon>
        <taxon>Enterobacterales</taxon>
        <taxon>Enterobacteriaceae</taxon>
        <taxon>Salmonella</taxon>
    </lineage>
</organism>
<proteinExistence type="predicted"/>
<accession>A0A482ET88</accession>
<name>A0A482ET88_SALSP</name>
<gene>
    <name evidence="1" type="ORF">NNIBIDOC_00078</name>
</gene>
<evidence type="ECO:0000313" key="1">
    <source>
        <dbReference type="EMBL" id="QBM91408.1"/>
    </source>
</evidence>
<dbReference type="EMBL" id="MK356557">
    <property type="protein sequence ID" value="QBM91408.1"/>
    <property type="molecule type" value="Genomic_DNA"/>
</dbReference>